<feature type="coiled-coil region" evidence="4">
    <location>
        <begin position="516"/>
        <end position="585"/>
    </location>
</feature>
<dbReference type="PROSITE" id="PS01248">
    <property type="entry name" value="EGF_LAM_1"/>
    <property type="match status" value="1"/>
</dbReference>
<dbReference type="InterPro" id="IPR050440">
    <property type="entry name" value="Laminin/Netrin_ECM"/>
</dbReference>
<feature type="domain" description="Laminin EGF-like" evidence="5">
    <location>
        <begin position="22"/>
        <end position="69"/>
    </location>
</feature>
<feature type="disulfide bond" evidence="3">
    <location>
        <begin position="43"/>
        <end position="52"/>
    </location>
</feature>
<feature type="coiled-coil region" evidence="4">
    <location>
        <begin position="422"/>
        <end position="470"/>
    </location>
</feature>
<dbReference type="PANTHER" id="PTHR10574:SF406">
    <property type="entry name" value="LAMININ SUBUNIT ALPHA 5"/>
    <property type="match status" value="1"/>
</dbReference>
<sequence>MQKCIKEPGYFNLTSGSGCQECNCDVLGSVNSTCDVLTGQCLCKSGVMGRRCDQCEPQHYGFGIDGCEPCNCEVIGSESPQCDVITVFEINSDFLKLLATLMIDHTQTHGKREIIPNFSYLKKKRKEMEIDGQAGCLPCDDCYALTQRRVHAFRKEIGLLEETLKEIVENPAPVDDVEFDNYVKTVSAEVEDLANLVNKKLDMTAWRSCPLGKNSLLPNLILLDNLRIFLAGDDSQIIEQNALKLLSSVDEIINKAERKAATIDETLKQWSVIKDRARSDLENALYYLETEGQTQWELAQEASRKYGEQSQQLSEIAQEARKLAELQENRSIEIEVLAEKIANNSKQALIEAKEVIFGGDATSKEIAILLERLNATEKLLNQTRKLAEEQLVEADRAYKTAAESLTAVESLRLPNIDPQQIEEEAKRVADDAQATADNAKEQAAANKQLIDEAVRMIAEAKYELQRVQDQQKVSDELLADVDAAKARAMEAVSLAESTLSEAQHTLEILDDFQERVDASKSEAIEELRNLKEIENEIALAEDTTREAENAIGNAKNDAQMAEKIALQAEKEAKSISKEAYELRNQTQAVRKIAQELKSNADQLVNDVKETGTTMEDYRRQASSDKARASEAVQKAQLAEKAAEGANKTISEAQDSLRSISNQLNSLDGVSSEELDELEKQLDQVEELLNSADLDKQVSLLKEQKIDQDRTITQFKNEIDTLENEVQNLEEIRDSLPKKCFNVINLEQEGHK</sequence>
<feature type="coiled-coil region" evidence="4">
    <location>
        <begin position="635"/>
        <end position="738"/>
    </location>
</feature>
<name>A0A0R3RV14_9BILA</name>
<dbReference type="PANTHER" id="PTHR10574">
    <property type="entry name" value="NETRIN/LAMININ-RELATED"/>
    <property type="match status" value="1"/>
</dbReference>
<evidence type="ECO:0000256" key="2">
    <source>
        <dbReference type="ARBA" id="ARBA00023292"/>
    </source>
</evidence>
<organism evidence="6 7">
    <name type="scientific">Elaeophora elaphi</name>
    <dbReference type="NCBI Taxonomy" id="1147741"/>
    <lineage>
        <taxon>Eukaryota</taxon>
        <taxon>Metazoa</taxon>
        <taxon>Ecdysozoa</taxon>
        <taxon>Nematoda</taxon>
        <taxon>Chromadorea</taxon>
        <taxon>Rhabditida</taxon>
        <taxon>Spirurina</taxon>
        <taxon>Spiruromorpha</taxon>
        <taxon>Filarioidea</taxon>
        <taxon>Onchocercidae</taxon>
        <taxon>Elaeophora</taxon>
    </lineage>
</organism>
<protein>
    <submittedName>
        <fullName evidence="7">Laminin EGF-like domain-containing protein</fullName>
    </submittedName>
</protein>
<accession>A0A0R3RV14</accession>
<evidence type="ECO:0000256" key="1">
    <source>
        <dbReference type="ARBA" id="ARBA00023157"/>
    </source>
</evidence>
<dbReference type="SMART" id="SM00180">
    <property type="entry name" value="EGF_Lam"/>
    <property type="match status" value="1"/>
</dbReference>
<feature type="disulfide bond" evidence="3">
    <location>
        <begin position="24"/>
        <end position="41"/>
    </location>
</feature>
<dbReference type="Proteomes" id="UP000050640">
    <property type="component" value="Unplaced"/>
</dbReference>
<dbReference type="CDD" id="cd00055">
    <property type="entry name" value="EGF_Lam"/>
    <property type="match status" value="1"/>
</dbReference>
<feature type="coiled-coil region" evidence="4">
    <location>
        <begin position="299"/>
        <end position="330"/>
    </location>
</feature>
<reference evidence="7" key="1">
    <citation type="submission" date="2017-02" db="UniProtKB">
        <authorList>
            <consortium name="WormBaseParasite"/>
        </authorList>
    </citation>
    <scope>IDENTIFICATION</scope>
</reference>
<proteinExistence type="predicted"/>
<evidence type="ECO:0000313" key="7">
    <source>
        <dbReference type="WBParaSite" id="EEL_0000590701-mRNA-1"/>
    </source>
</evidence>
<dbReference type="InterPro" id="IPR002049">
    <property type="entry name" value="LE_dom"/>
</dbReference>
<dbReference type="PROSITE" id="PS51257">
    <property type="entry name" value="PROKAR_LIPOPROTEIN"/>
    <property type="match status" value="1"/>
</dbReference>
<dbReference type="PROSITE" id="PS50027">
    <property type="entry name" value="EGF_LAM_2"/>
    <property type="match status" value="1"/>
</dbReference>
<evidence type="ECO:0000259" key="5">
    <source>
        <dbReference type="PROSITE" id="PS50027"/>
    </source>
</evidence>
<dbReference type="SUPFAM" id="SSF57196">
    <property type="entry name" value="EGF/Laminin"/>
    <property type="match status" value="1"/>
</dbReference>
<keyword evidence="6" id="KW-1185">Reference proteome</keyword>
<dbReference type="WBParaSite" id="EEL_0000590701-mRNA-1">
    <property type="protein sequence ID" value="EEL_0000590701-mRNA-1"/>
    <property type="gene ID" value="EEL_0000590701"/>
</dbReference>
<evidence type="ECO:0000256" key="3">
    <source>
        <dbReference type="PROSITE-ProRule" id="PRU00460"/>
    </source>
</evidence>
<dbReference type="Pfam" id="PF00053">
    <property type="entry name" value="EGF_laminin"/>
    <property type="match status" value="1"/>
</dbReference>
<comment type="caution">
    <text evidence="3">Lacks conserved residue(s) required for the propagation of feature annotation.</text>
</comment>
<dbReference type="AlphaFoldDB" id="A0A0R3RV14"/>
<dbReference type="GO" id="GO:0009887">
    <property type="term" value="P:animal organ morphogenesis"/>
    <property type="evidence" value="ECO:0007669"/>
    <property type="project" value="TreeGrafter"/>
</dbReference>
<keyword evidence="2 3" id="KW-0424">Laminin EGF-like domain</keyword>
<dbReference type="STRING" id="1147741.A0A0R3RV14"/>
<dbReference type="Gene3D" id="2.10.25.10">
    <property type="entry name" value="Laminin"/>
    <property type="match status" value="1"/>
</dbReference>
<dbReference type="FunFam" id="2.10.25.10:FF:000074">
    <property type="entry name" value="Laminin subunit alpha"/>
    <property type="match status" value="1"/>
</dbReference>
<evidence type="ECO:0000313" key="6">
    <source>
        <dbReference type="Proteomes" id="UP000050640"/>
    </source>
</evidence>
<keyword evidence="4" id="KW-0175">Coiled coil</keyword>
<keyword evidence="1 3" id="KW-1015">Disulfide bond</keyword>
<dbReference type="GO" id="GO:0009888">
    <property type="term" value="P:tissue development"/>
    <property type="evidence" value="ECO:0007669"/>
    <property type="project" value="TreeGrafter"/>
</dbReference>
<evidence type="ECO:0000256" key="4">
    <source>
        <dbReference type="SAM" id="Coils"/>
    </source>
</evidence>
<dbReference type="PRINTS" id="PR00011">
    <property type="entry name" value="EGFLAMININ"/>
</dbReference>
<feature type="disulfide bond" evidence="3">
    <location>
        <begin position="22"/>
        <end position="34"/>
    </location>
</feature>